<dbReference type="Pfam" id="PF13648">
    <property type="entry name" value="Lipocalin_4"/>
    <property type="match status" value="1"/>
</dbReference>
<feature type="domain" description="Lipocalin-like" evidence="2">
    <location>
        <begin position="32"/>
        <end position="119"/>
    </location>
</feature>
<protein>
    <recommendedName>
        <fullName evidence="2">Lipocalin-like domain-containing protein</fullName>
    </recommendedName>
</protein>
<feature type="chain" id="PRO_5003256148" description="Lipocalin-like domain-containing protein" evidence="1">
    <location>
        <begin position="23"/>
        <end position="142"/>
    </location>
</feature>
<dbReference type="AlphaFoldDB" id="F0SEG9"/>
<keyword evidence="1" id="KW-0732">Signal</keyword>
<gene>
    <name evidence="3" type="ordered locus">Pedsa_0248</name>
</gene>
<dbReference type="HOGENOM" id="CLU_1814182_0_0_10"/>
<feature type="signal peptide" evidence="1">
    <location>
        <begin position="1"/>
        <end position="22"/>
    </location>
</feature>
<dbReference type="STRING" id="762903.Pedsa_0248"/>
<dbReference type="RefSeq" id="WP_013631337.1">
    <property type="nucleotide sequence ID" value="NC_015177.1"/>
</dbReference>
<evidence type="ECO:0000259" key="2">
    <source>
        <dbReference type="Pfam" id="PF13648"/>
    </source>
</evidence>
<dbReference type="InterPro" id="IPR024311">
    <property type="entry name" value="Lipocalin-like"/>
</dbReference>
<reference evidence="4" key="2">
    <citation type="submission" date="2011-02" db="EMBL/GenBank/DDBJ databases">
        <title>The complete genome of Pedobacter saltans DSM 12145.</title>
        <authorList>
            <consortium name="US DOE Joint Genome Institute (JGI-PGF)"/>
            <person name="Lucas S."/>
            <person name="Copeland A."/>
            <person name="Lapidus A."/>
            <person name="Bruce D."/>
            <person name="Goodwin L."/>
            <person name="Pitluck S."/>
            <person name="Kyrpides N."/>
            <person name="Mavromatis K."/>
            <person name="Pagani I."/>
            <person name="Ivanova N."/>
            <person name="Ovchinnikova G."/>
            <person name="Lu M."/>
            <person name="Detter J.C."/>
            <person name="Han C."/>
            <person name="Land M."/>
            <person name="Hauser L."/>
            <person name="Markowitz V."/>
            <person name="Cheng J.-F."/>
            <person name="Hugenholtz P."/>
            <person name="Woyke T."/>
            <person name="Wu D."/>
            <person name="Tindall B."/>
            <person name="Pomrenke H.G."/>
            <person name="Brambilla E."/>
            <person name="Klenk H.-P."/>
            <person name="Eisen J.A."/>
        </authorList>
    </citation>
    <scope>NUCLEOTIDE SEQUENCE [LARGE SCALE GENOMIC DNA]</scope>
    <source>
        <strain evidence="4">ATCC 51119 / DSM 12145 / JCM 21818 / LMG 10337 / NBRC 100064 / NCIMB 13643</strain>
    </source>
</reference>
<accession>F0SEG9</accession>
<evidence type="ECO:0000256" key="1">
    <source>
        <dbReference type="SAM" id="SignalP"/>
    </source>
</evidence>
<sequence>MKRSIFTLMSIFTLLVMFNACKKDDDKNTNGIEGTWKSTKSVYYSKLNGVKEGKDEVDLHDNENYNILTLKEGKYTVKEYYEGKMEDEDNGTYTYSNGKLIVDGEATLTVTISGNTLVLVSENPDSENEKRVYGSEEHYIRN</sequence>
<dbReference type="KEGG" id="psn:Pedsa_0248"/>
<evidence type="ECO:0000313" key="3">
    <source>
        <dbReference type="EMBL" id="ADY50834.1"/>
    </source>
</evidence>
<dbReference type="Proteomes" id="UP000000310">
    <property type="component" value="Chromosome"/>
</dbReference>
<proteinExistence type="predicted"/>
<keyword evidence="4" id="KW-1185">Reference proteome</keyword>
<dbReference type="OrthoDB" id="59888at2"/>
<organism evidence="3 4">
    <name type="scientific">Pseudopedobacter saltans (strain ATCC 51119 / DSM 12145 / JCM 21818 / CCUG 39354 / LMG 10337 / NBRC 100064 / NCIMB 13643)</name>
    <name type="common">Pedobacter saltans</name>
    <dbReference type="NCBI Taxonomy" id="762903"/>
    <lineage>
        <taxon>Bacteria</taxon>
        <taxon>Pseudomonadati</taxon>
        <taxon>Bacteroidota</taxon>
        <taxon>Sphingobacteriia</taxon>
        <taxon>Sphingobacteriales</taxon>
        <taxon>Sphingobacteriaceae</taxon>
        <taxon>Pseudopedobacter</taxon>
    </lineage>
</organism>
<name>F0SEG9_PSESL</name>
<evidence type="ECO:0000313" key="4">
    <source>
        <dbReference type="Proteomes" id="UP000000310"/>
    </source>
</evidence>
<dbReference type="EMBL" id="CP002545">
    <property type="protein sequence ID" value="ADY50834.1"/>
    <property type="molecule type" value="Genomic_DNA"/>
</dbReference>
<reference evidence="3 4" key="1">
    <citation type="journal article" date="2011" name="Stand. Genomic Sci.">
        <title>Complete genome sequence of the gliding, heparinolytic Pedobacter saltans type strain (113).</title>
        <authorList>
            <person name="Liolios K."/>
            <person name="Sikorski J."/>
            <person name="Lu M."/>
            <person name="Nolan M."/>
            <person name="Lapidus A."/>
            <person name="Lucas S."/>
            <person name="Hammon N."/>
            <person name="Deshpande S."/>
            <person name="Cheng J.F."/>
            <person name="Tapia R."/>
            <person name="Han C."/>
            <person name="Goodwin L."/>
            <person name="Pitluck S."/>
            <person name="Huntemann M."/>
            <person name="Ivanova N."/>
            <person name="Pagani I."/>
            <person name="Mavromatis K."/>
            <person name="Ovchinikova G."/>
            <person name="Pati A."/>
            <person name="Chen A."/>
            <person name="Palaniappan K."/>
            <person name="Land M."/>
            <person name="Hauser L."/>
            <person name="Brambilla E.M."/>
            <person name="Kotsyurbenko O."/>
            <person name="Rohde M."/>
            <person name="Tindall B.J."/>
            <person name="Abt B."/>
            <person name="Goker M."/>
            <person name="Detter J.C."/>
            <person name="Woyke T."/>
            <person name="Bristow J."/>
            <person name="Eisen J.A."/>
            <person name="Markowitz V."/>
            <person name="Hugenholtz P."/>
            <person name="Klenk H.P."/>
            <person name="Kyrpides N.C."/>
        </authorList>
    </citation>
    <scope>NUCLEOTIDE SEQUENCE [LARGE SCALE GENOMIC DNA]</scope>
    <source>
        <strain evidence="4">ATCC 51119 / DSM 12145 / JCM 21818 / LMG 10337 / NBRC 100064 / NCIMB 13643</strain>
    </source>
</reference>